<proteinExistence type="predicted"/>
<dbReference type="Proteomes" id="UP000054826">
    <property type="component" value="Unassembled WGS sequence"/>
</dbReference>
<sequence length="48" mass="5372">MPVGVPNYDASTQRSVEPSVLVEWNEKLLRDTGSFDRHGAFSTIITHI</sequence>
<dbReference type="EMBL" id="JYDV01004496">
    <property type="protein sequence ID" value="KRY95358.1"/>
    <property type="molecule type" value="Genomic_DNA"/>
</dbReference>
<evidence type="ECO:0000313" key="2">
    <source>
        <dbReference type="Proteomes" id="UP000054826"/>
    </source>
</evidence>
<comment type="caution">
    <text evidence="1">The sequence shown here is derived from an EMBL/GenBank/DDBJ whole genome shotgun (WGS) entry which is preliminary data.</text>
</comment>
<gene>
    <name evidence="1" type="ORF">T4C_10703</name>
</gene>
<name>A0A0V1GAL9_TRIPS</name>
<dbReference type="AlphaFoldDB" id="A0A0V1GAL9"/>
<evidence type="ECO:0000313" key="1">
    <source>
        <dbReference type="EMBL" id="KRY95358.1"/>
    </source>
</evidence>
<accession>A0A0V1GAL9</accession>
<protein>
    <submittedName>
        <fullName evidence="1">Uncharacterized protein</fullName>
    </submittedName>
</protein>
<organism evidence="1 2">
    <name type="scientific">Trichinella pseudospiralis</name>
    <name type="common">Parasitic roundworm</name>
    <dbReference type="NCBI Taxonomy" id="6337"/>
    <lineage>
        <taxon>Eukaryota</taxon>
        <taxon>Metazoa</taxon>
        <taxon>Ecdysozoa</taxon>
        <taxon>Nematoda</taxon>
        <taxon>Enoplea</taxon>
        <taxon>Dorylaimia</taxon>
        <taxon>Trichinellida</taxon>
        <taxon>Trichinellidae</taxon>
        <taxon>Trichinella</taxon>
    </lineage>
</organism>
<reference evidence="1 2" key="1">
    <citation type="submission" date="2015-01" db="EMBL/GenBank/DDBJ databases">
        <title>Evolution of Trichinella species and genotypes.</title>
        <authorList>
            <person name="Korhonen P.K."/>
            <person name="Edoardo P."/>
            <person name="Giuseppe L.R."/>
            <person name="Gasser R.B."/>
        </authorList>
    </citation>
    <scope>NUCLEOTIDE SEQUENCE [LARGE SCALE GENOMIC DNA]</scope>
    <source>
        <strain evidence="1">ISS176</strain>
    </source>
</reference>